<reference evidence="4 5" key="1">
    <citation type="submission" date="2019-11" db="EMBL/GenBank/DDBJ databases">
        <title>Comparative genomics of hydrocarbon-degrading Desulfosarcina strains.</title>
        <authorList>
            <person name="Watanabe M."/>
            <person name="Kojima H."/>
            <person name="Fukui M."/>
        </authorList>
    </citation>
    <scope>NUCLEOTIDE SEQUENCE [LARGE SCALE GENOMIC DNA]</scope>
    <source>
        <strain evidence="4 5">28bB2T</strain>
    </source>
</reference>
<dbReference type="KEGG" id="dov:DSCO28_03880"/>
<dbReference type="InterPro" id="IPR007809">
    <property type="entry name" value="FlgN-like"/>
</dbReference>
<dbReference type="SUPFAM" id="SSF140566">
    <property type="entry name" value="FlgN-like"/>
    <property type="match status" value="1"/>
</dbReference>
<comment type="similarity">
    <text evidence="2">Belongs to the FlgN family.</text>
</comment>
<sequence>MNPKLNQLLQVMDRETDCYQDMQTLLAEEKNTASLSNHDHLLKIGQKKQTLINALKQMEGERLQLVEALAREYGIADQEQPLTASRLAGYLDPEPASRLADRARALKRLIKQVHSKNNANAKLFSYYLELTHGALKMLNDLIYGHSVYAKPGTGARVSGYGSNRGKVFCGNI</sequence>
<dbReference type="EMBL" id="AP021876">
    <property type="protein sequence ID" value="BBO79822.1"/>
    <property type="molecule type" value="Genomic_DNA"/>
</dbReference>
<name>A0A5K7ZCV4_9BACT</name>
<dbReference type="Proteomes" id="UP000425960">
    <property type="component" value="Chromosome"/>
</dbReference>
<evidence type="ECO:0000256" key="1">
    <source>
        <dbReference type="ARBA" id="ARBA00002397"/>
    </source>
</evidence>
<comment type="function">
    <text evidence="1">Required for the efficient initiation of filament assembly.</text>
</comment>
<evidence type="ECO:0000256" key="2">
    <source>
        <dbReference type="ARBA" id="ARBA00007703"/>
    </source>
</evidence>
<evidence type="ECO:0008006" key="6">
    <source>
        <dbReference type="Google" id="ProtNLM"/>
    </source>
</evidence>
<protein>
    <recommendedName>
        <fullName evidence="6">Flagellar protein FlgN</fullName>
    </recommendedName>
</protein>
<dbReference type="Gene3D" id="1.20.58.300">
    <property type="entry name" value="FlgN-like"/>
    <property type="match status" value="1"/>
</dbReference>
<organism evidence="4 5">
    <name type="scientific">Desulfosarcina ovata subsp. sediminis</name>
    <dbReference type="NCBI Taxonomy" id="885957"/>
    <lineage>
        <taxon>Bacteria</taxon>
        <taxon>Pseudomonadati</taxon>
        <taxon>Thermodesulfobacteriota</taxon>
        <taxon>Desulfobacteria</taxon>
        <taxon>Desulfobacterales</taxon>
        <taxon>Desulfosarcinaceae</taxon>
        <taxon>Desulfosarcina</taxon>
    </lineage>
</organism>
<evidence type="ECO:0000313" key="5">
    <source>
        <dbReference type="Proteomes" id="UP000425960"/>
    </source>
</evidence>
<evidence type="ECO:0000256" key="3">
    <source>
        <dbReference type="ARBA" id="ARBA00022795"/>
    </source>
</evidence>
<dbReference type="InterPro" id="IPR036679">
    <property type="entry name" value="FlgN-like_sf"/>
</dbReference>
<dbReference type="GO" id="GO:0044780">
    <property type="term" value="P:bacterial-type flagellum assembly"/>
    <property type="evidence" value="ECO:0007669"/>
    <property type="project" value="InterPro"/>
</dbReference>
<proteinExistence type="inferred from homology"/>
<accession>A0A5K7ZCV4</accession>
<dbReference type="RefSeq" id="WP_173179014.1">
    <property type="nucleotide sequence ID" value="NZ_AP021876.1"/>
</dbReference>
<keyword evidence="3" id="KW-1005">Bacterial flagellum biogenesis</keyword>
<gene>
    <name evidence="4" type="ORF">DSCO28_03880</name>
</gene>
<dbReference type="AlphaFoldDB" id="A0A5K7ZCV4"/>
<dbReference type="Pfam" id="PF05130">
    <property type="entry name" value="FlgN"/>
    <property type="match status" value="1"/>
</dbReference>
<evidence type="ECO:0000313" key="4">
    <source>
        <dbReference type="EMBL" id="BBO79822.1"/>
    </source>
</evidence>